<dbReference type="Proteomes" id="UP000195991">
    <property type="component" value="Unassembled WGS sequence"/>
</dbReference>
<evidence type="ECO:0000313" key="1">
    <source>
        <dbReference type="EMBL" id="SCC52056.1"/>
    </source>
</evidence>
<evidence type="ECO:0000313" key="2">
    <source>
        <dbReference type="Proteomes" id="UP000195991"/>
    </source>
</evidence>
<dbReference type="EMBL" id="FMBI01000035">
    <property type="protein sequence ID" value="SCC52056.1"/>
    <property type="molecule type" value="Genomic_DNA"/>
</dbReference>
<name>A0A1C4F8A3_BACTU</name>
<gene>
    <name evidence="1" type="ORF">BTT61001_04034</name>
</gene>
<accession>A0A1C4F8A3</accession>
<protein>
    <submittedName>
        <fullName evidence="1">Uncharacterized protein</fullName>
    </submittedName>
</protein>
<dbReference type="AlphaFoldDB" id="A0A1C4F8A3"/>
<reference evidence="1 2" key="1">
    <citation type="submission" date="2016-08" db="EMBL/GenBank/DDBJ databases">
        <authorList>
            <person name="Seilhamer J.J."/>
        </authorList>
    </citation>
    <scope>NUCLEOTIDE SEQUENCE [LARGE SCALE GENOMIC DNA]</scope>
    <source>
        <strain evidence="1 2">IEBC_T61001</strain>
    </source>
</reference>
<sequence length="310" mass="36566">MIMRTIEKQLSTYVPSIPHLSNEDVQGLQIYRIHELDKSYVFHSYEELVKFKQRLTEEQYAILTFIGVHTSVRFNHLLYLFKNKYSRKKINDALQGLLYYRLIEKWQVESFDLEIFEETYTLSDNGYKLLKYWKGNMFFFAPERLDNHGKFVHLRYWHDIDLLCHLRYAPSFIGHIMHPSISKGIFTPPLSFVAQGGVNQEFNFVVYSTLLTDKKNRLRQIIARWRDFVESGKDVIIKDLRNNPTILVIYVSTEKQAKQINNELLLDLIPGKVLLCIGETLHVEGLQHAFYQPLAEGEIKQLNTKLFTIN</sequence>
<organism evidence="1 2">
    <name type="scientific">Bacillus thuringiensis</name>
    <dbReference type="NCBI Taxonomy" id="1428"/>
    <lineage>
        <taxon>Bacteria</taxon>
        <taxon>Bacillati</taxon>
        <taxon>Bacillota</taxon>
        <taxon>Bacilli</taxon>
        <taxon>Bacillales</taxon>
        <taxon>Bacillaceae</taxon>
        <taxon>Bacillus</taxon>
        <taxon>Bacillus cereus group</taxon>
    </lineage>
</organism>
<proteinExistence type="predicted"/>